<evidence type="ECO:0000313" key="2">
    <source>
        <dbReference type="Proteomes" id="UP000284716"/>
    </source>
</evidence>
<gene>
    <name evidence="1" type="ORF">FAM18157_02892</name>
</gene>
<protein>
    <submittedName>
        <fullName evidence="1">Uncharacterized protein</fullName>
    </submittedName>
</protein>
<comment type="caution">
    <text evidence="1">The sequence shown here is derived from an EMBL/GenBank/DDBJ whole genome shotgun (WGS) entry which is preliminary data.</text>
</comment>
<sequence>MAIITLIERSQIELMQHHTIQYIAATLAVLVFLLGMNFTVALKVITTPL</sequence>
<dbReference type="Proteomes" id="UP000284716">
    <property type="component" value="Unassembled WGS sequence"/>
</dbReference>
<proteinExistence type="predicted"/>
<dbReference type="EMBL" id="LKFS01000122">
    <property type="protein sequence ID" value="RND77743.1"/>
    <property type="molecule type" value="Genomic_DNA"/>
</dbReference>
<reference evidence="1 2" key="1">
    <citation type="journal article" date="2018" name="Front. Microbiol.">
        <title>Conversion of Methionine to Cysteine in Lactobacillus paracasei Depends on the Highly Mobile cysK-ctl-cysE Gene Cluster.</title>
        <authorList>
            <person name="Wuthrich D."/>
            <person name="Irmler S."/>
            <person name="Berthoud H."/>
            <person name="Guggenbuhl B."/>
            <person name="Eugster E."/>
            <person name="Bruggmann R."/>
        </authorList>
    </citation>
    <scope>NUCLEOTIDE SEQUENCE [LARGE SCALE GENOMIC DNA]</scope>
    <source>
        <strain evidence="1 2">FAM18157</strain>
    </source>
</reference>
<evidence type="ECO:0000313" key="1">
    <source>
        <dbReference type="EMBL" id="RND77743.1"/>
    </source>
</evidence>
<name>A0A422LGL8_LACPA</name>
<dbReference type="AlphaFoldDB" id="A0A422LGL8"/>
<accession>A0A422LGL8</accession>
<organism evidence="1 2">
    <name type="scientific">Lacticaseibacillus paracasei</name>
    <name type="common">Lactobacillus paracasei</name>
    <dbReference type="NCBI Taxonomy" id="1597"/>
    <lineage>
        <taxon>Bacteria</taxon>
        <taxon>Bacillati</taxon>
        <taxon>Bacillota</taxon>
        <taxon>Bacilli</taxon>
        <taxon>Lactobacillales</taxon>
        <taxon>Lactobacillaceae</taxon>
        <taxon>Lacticaseibacillus</taxon>
    </lineage>
</organism>